<dbReference type="PATRIC" id="fig|679200.3.peg.642"/>
<dbReference type="GO" id="GO:0005886">
    <property type="term" value="C:plasma membrane"/>
    <property type="evidence" value="ECO:0007669"/>
    <property type="project" value="TreeGrafter"/>
</dbReference>
<dbReference type="HOGENOM" id="CLU_026706_1_0_9"/>
<name>G5GGB8_9FIRM</name>
<feature type="compositionally biased region" description="Basic and acidic residues" evidence="1">
    <location>
        <begin position="436"/>
        <end position="448"/>
    </location>
</feature>
<evidence type="ECO:0000259" key="2">
    <source>
        <dbReference type="Pfam" id="PF01814"/>
    </source>
</evidence>
<comment type="caution">
    <text evidence="3">The sequence shown here is derived from an EMBL/GenBank/DDBJ whole genome shotgun (WGS) entry which is preliminary data.</text>
</comment>
<accession>G5GGB8</accession>
<dbReference type="eggNOG" id="COG2461">
    <property type="taxonomic scope" value="Bacteria"/>
</dbReference>
<evidence type="ECO:0000313" key="4">
    <source>
        <dbReference type="Proteomes" id="UP000003011"/>
    </source>
</evidence>
<dbReference type="Pfam" id="PF01814">
    <property type="entry name" value="Hemerythrin"/>
    <property type="match status" value="1"/>
</dbReference>
<feature type="region of interest" description="Disordered" evidence="1">
    <location>
        <begin position="428"/>
        <end position="453"/>
    </location>
</feature>
<dbReference type="SUPFAM" id="SSF55785">
    <property type="entry name" value="PYP-like sensor domain (PAS domain)"/>
    <property type="match status" value="1"/>
</dbReference>
<keyword evidence="4" id="KW-1185">Reference proteome</keyword>
<dbReference type="PANTHER" id="PTHR39966:SF3">
    <property type="entry name" value="DUF438 DOMAIN-CONTAINING PROTEIN"/>
    <property type="match status" value="1"/>
</dbReference>
<gene>
    <name evidence="3" type="ORF">HMPREF9333_00608</name>
</gene>
<dbReference type="AlphaFoldDB" id="G5GGB8"/>
<dbReference type="InterPro" id="IPR012312">
    <property type="entry name" value="Hemerythrin-like"/>
</dbReference>
<sequence length="529" mass="61504">MENMRKYLSDIDEDKLKVVMRVKNAYSEGRMSLEDAKKELKEKVKTLRPYEIAIAEQDHREFEDEICRKEDIQQMMELFEDIMDDSQPDLPVDHPIMCYYRENNAFRKVLKEIEDLVQYPVIKNQWYEIYDKLACYRTHLQRKQMQLYSMLEKKGFDRPTTTMWLLDDFIRDEISDVRRLLDEDKDEEFISKQQMIIDDILDLMSKEESILYPTSLAMISPEEFEEMKSGDREIGFALIDVQNSENKSSKPVQQASDAASGGDSLSFAQDLAKLLSRHGYQSDDNKILDVATGKLTLEQINLIYKHMPVDLAYVDENELVKFYTDTNHRVFPRSKNVIGRDVKNCHPKTSVHIVEEIIEKFRSGKESFTEFWINKPDLFIYICYVAVRDENGKFKGVLEMMQDCTHIRSLTDSRTLLTWEAANADADYGADGNSGKNKEENNKEKGEENMSGNGKDIKLELGTKLSDLLLAYPWLKDELPKINSKFELLNSPLARVMIPKATIEMMADRGDMKVEDLINAIQAKIDEKK</sequence>
<reference evidence="3 4" key="1">
    <citation type="submission" date="2011-08" db="EMBL/GenBank/DDBJ databases">
        <title>The Genome Sequence of Johnsonella ignava ATCC 51276.</title>
        <authorList>
            <consortium name="The Broad Institute Genome Sequencing Platform"/>
            <person name="Earl A."/>
            <person name="Ward D."/>
            <person name="Feldgarden M."/>
            <person name="Gevers D."/>
            <person name="Izard J."/>
            <person name="Blanton J.M."/>
            <person name="Baranova O.V."/>
            <person name="Dewhirst F.E."/>
            <person name="Young S.K."/>
            <person name="Zeng Q."/>
            <person name="Gargeya S."/>
            <person name="Fitzgerald M."/>
            <person name="Haas B."/>
            <person name="Abouelleil A."/>
            <person name="Alvarado L."/>
            <person name="Arachchi H.M."/>
            <person name="Berlin A."/>
            <person name="Brown A."/>
            <person name="Chapman S.B."/>
            <person name="Chen Z."/>
            <person name="Dunbar C."/>
            <person name="Freedman E."/>
            <person name="Gearin G."/>
            <person name="Gellesch M."/>
            <person name="Goldberg J."/>
            <person name="Griggs A."/>
            <person name="Gujja S."/>
            <person name="Heiman D."/>
            <person name="Howarth C."/>
            <person name="Larson L."/>
            <person name="Lui A."/>
            <person name="MacDonald P.J.P."/>
            <person name="Montmayeur A."/>
            <person name="Murphy C."/>
            <person name="Neiman D."/>
            <person name="Pearson M."/>
            <person name="Priest M."/>
            <person name="Roberts A."/>
            <person name="Saif S."/>
            <person name="Shea T."/>
            <person name="Shenoy N."/>
            <person name="Sisk P."/>
            <person name="Stolte C."/>
            <person name="Sykes S."/>
            <person name="Wortman J."/>
            <person name="Nusbaum C."/>
            <person name="Birren B."/>
        </authorList>
    </citation>
    <scope>NUCLEOTIDE SEQUENCE [LARGE SCALE GENOMIC DNA]</scope>
    <source>
        <strain evidence="3 4">ATCC 51276</strain>
    </source>
</reference>
<evidence type="ECO:0000256" key="1">
    <source>
        <dbReference type="SAM" id="MobiDB-lite"/>
    </source>
</evidence>
<dbReference type="Proteomes" id="UP000003011">
    <property type="component" value="Unassembled WGS sequence"/>
</dbReference>
<dbReference type="OrthoDB" id="9769774at2"/>
<dbReference type="EMBL" id="ACZL01000011">
    <property type="protein sequence ID" value="EHI56328.1"/>
    <property type="molecule type" value="Genomic_DNA"/>
</dbReference>
<evidence type="ECO:0000313" key="3">
    <source>
        <dbReference type="EMBL" id="EHI56328.1"/>
    </source>
</evidence>
<dbReference type="InterPro" id="IPR038062">
    <property type="entry name" value="ScdA-like_N_sf"/>
</dbReference>
<feature type="domain" description="Hemerythrin-like" evidence="2">
    <location>
        <begin position="101"/>
        <end position="213"/>
    </location>
</feature>
<protein>
    <recommendedName>
        <fullName evidence="2">Hemerythrin-like domain-containing protein</fullName>
    </recommendedName>
</protein>
<dbReference type="PANTHER" id="PTHR39966">
    <property type="entry name" value="BLL2471 PROTEIN-RELATED"/>
    <property type="match status" value="1"/>
</dbReference>
<proteinExistence type="predicted"/>
<dbReference type="Gene3D" id="1.10.3910.10">
    <property type="entry name" value="SP0561-like"/>
    <property type="match status" value="1"/>
</dbReference>
<organism evidence="3 4">
    <name type="scientific">Johnsonella ignava ATCC 51276</name>
    <dbReference type="NCBI Taxonomy" id="679200"/>
    <lineage>
        <taxon>Bacteria</taxon>
        <taxon>Bacillati</taxon>
        <taxon>Bacillota</taxon>
        <taxon>Clostridia</taxon>
        <taxon>Lachnospirales</taxon>
        <taxon>Lachnospiraceae</taxon>
        <taxon>Johnsonella</taxon>
    </lineage>
</organism>
<dbReference type="Pfam" id="PF13596">
    <property type="entry name" value="PAS_10"/>
    <property type="match status" value="1"/>
</dbReference>
<dbReference type="InterPro" id="IPR035965">
    <property type="entry name" value="PAS-like_dom_sf"/>
</dbReference>
<dbReference type="RefSeq" id="WP_005539738.1">
    <property type="nucleotide sequence ID" value="NZ_JH378830.1"/>
</dbReference>
<dbReference type="Gene3D" id="3.30.450.20">
    <property type="entry name" value="PAS domain"/>
    <property type="match status" value="1"/>
</dbReference>
<dbReference type="STRING" id="679200.HMPREF9333_00608"/>